<dbReference type="AlphaFoldDB" id="M0MBE6"/>
<keyword evidence="4" id="KW-1185">Reference proteome</keyword>
<protein>
    <recommendedName>
        <fullName evidence="2">DUF8122 domain-containing protein</fullName>
    </recommendedName>
</protein>
<accession>M0MBE6</accession>
<feature type="region of interest" description="Disordered" evidence="1">
    <location>
        <begin position="1"/>
        <end position="24"/>
    </location>
</feature>
<dbReference type="InterPro" id="IPR058435">
    <property type="entry name" value="DUF8122"/>
</dbReference>
<organism evidence="3 4">
    <name type="scientific">Halococcus saccharolyticus DSM 5350</name>
    <dbReference type="NCBI Taxonomy" id="1227455"/>
    <lineage>
        <taxon>Archaea</taxon>
        <taxon>Methanobacteriati</taxon>
        <taxon>Methanobacteriota</taxon>
        <taxon>Stenosarchaea group</taxon>
        <taxon>Halobacteria</taxon>
        <taxon>Halobacteriales</taxon>
        <taxon>Halococcaceae</taxon>
        <taxon>Halococcus</taxon>
    </lineage>
</organism>
<sequence>MCCEQRGWAPWDLPDEFDRSPPIGIPGPDYGRLHAPTDSVIVFKRDWLSGPPVLVTVLYADPIPLNDDHLKICPDCELRYEDNGDERCPWCAED</sequence>
<feature type="domain" description="DUF8122" evidence="2">
    <location>
        <begin position="68"/>
        <end position="94"/>
    </location>
</feature>
<dbReference type="EMBL" id="AOMD01000033">
    <property type="protein sequence ID" value="EMA42673.1"/>
    <property type="molecule type" value="Genomic_DNA"/>
</dbReference>
<dbReference type="InParanoid" id="M0MBE6"/>
<comment type="caution">
    <text evidence="3">The sequence shown here is derived from an EMBL/GenBank/DDBJ whole genome shotgun (WGS) entry which is preliminary data.</text>
</comment>
<dbReference type="Proteomes" id="UP000011669">
    <property type="component" value="Unassembled WGS sequence"/>
</dbReference>
<reference evidence="3 4" key="1">
    <citation type="journal article" date="2014" name="PLoS Genet.">
        <title>Phylogenetically driven sequencing of extremely halophilic archaea reveals strategies for static and dynamic osmo-response.</title>
        <authorList>
            <person name="Becker E.A."/>
            <person name="Seitzer P.M."/>
            <person name="Tritt A."/>
            <person name="Larsen D."/>
            <person name="Krusor M."/>
            <person name="Yao A.I."/>
            <person name="Wu D."/>
            <person name="Madern D."/>
            <person name="Eisen J.A."/>
            <person name="Darling A.E."/>
            <person name="Facciotti M.T."/>
        </authorList>
    </citation>
    <scope>NUCLEOTIDE SEQUENCE [LARGE SCALE GENOMIC DNA]</scope>
    <source>
        <strain evidence="3 4">DSM 5350</strain>
    </source>
</reference>
<evidence type="ECO:0000256" key="1">
    <source>
        <dbReference type="SAM" id="MobiDB-lite"/>
    </source>
</evidence>
<evidence type="ECO:0000313" key="4">
    <source>
        <dbReference type="Proteomes" id="UP000011669"/>
    </source>
</evidence>
<evidence type="ECO:0000259" key="2">
    <source>
        <dbReference type="Pfam" id="PF26443"/>
    </source>
</evidence>
<gene>
    <name evidence="3" type="ORF">C449_16063</name>
</gene>
<dbReference type="PATRIC" id="fig|1227455.4.peg.3268"/>
<evidence type="ECO:0000313" key="3">
    <source>
        <dbReference type="EMBL" id="EMA42673.1"/>
    </source>
</evidence>
<proteinExistence type="predicted"/>
<dbReference type="STRING" id="1227455.C449_16063"/>
<name>M0MBE6_9EURY</name>
<dbReference type="Pfam" id="PF26443">
    <property type="entry name" value="DUF8122"/>
    <property type="match status" value="1"/>
</dbReference>